<evidence type="ECO:0000313" key="2">
    <source>
        <dbReference type="Proteomes" id="UP000033123"/>
    </source>
</evidence>
<name>A0A0E3PN62_9EURY</name>
<dbReference type="AlphaFoldDB" id="A0A0E3PN62"/>
<reference evidence="1 2" key="1">
    <citation type="submission" date="2014-07" db="EMBL/GenBank/DDBJ databases">
        <title>Methanogenic archaea and the global carbon cycle.</title>
        <authorList>
            <person name="Henriksen J.R."/>
            <person name="Luke J."/>
            <person name="Reinhart S."/>
            <person name="Benedict M.N."/>
            <person name="Youngblut N.D."/>
            <person name="Metcalf M.E."/>
            <person name="Whitaker R.J."/>
            <person name="Metcalf W.W."/>
        </authorList>
    </citation>
    <scope>NUCLEOTIDE SEQUENCE [LARGE SCALE GENOMIC DNA]</scope>
    <source>
        <strain evidence="1 2">C2J</strain>
    </source>
</reference>
<dbReference type="RefSeq" id="WP_156157398.1">
    <property type="nucleotide sequence ID" value="NZ_CP009508.1"/>
</dbReference>
<dbReference type="HOGENOM" id="CLU_2433910_0_0_2"/>
<evidence type="ECO:0000313" key="1">
    <source>
        <dbReference type="EMBL" id="AKB36989.1"/>
    </source>
</evidence>
<dbReference type="EMBL" id="CP009508">
    <property type="protein sequence ID" value="AKB36989.1"/>
    <property type="molecule type" value="Genomic_DNA"/>
</dbReference>
<protein>
    <submittedName>
        <fullName evidence="1">Uncharacterized protein</fullName>
    </submittedName>
</protein>
<dbReference type="KEGG" id="msj:MSSAC_2399"/>
<accession>A0A0E3PN62</accession>
<gene>
    <name evidence="1" type="ORF">MSSAC_2399</name>
</gene>
<dbReference type="GeneID" id="24872043"/>
<proteinExistence type="predicted"/>
<dbReference type="PATRIC" id="fig|1434118.4.peg.3107"/>
<sequence>MTRYKKPILPRQNIYWFKYPECVRTAFSIEIQLTPWSEKTNPEILFNSIYFEIDNDTHQITFTDELYLLMYSRAGIGELWLDDKEVSNHV</sequence>
<dbReference type="Proteomes" id="UP000033123">
    <property type="component" value="Chromosome"/>
</dbReference>
<organism evidence="1 2">
    <name type="scientific">Methanosarcina siciliae C2J</name>
    <dbReference type="NCBI Taxonomy" id="1434118"/>
    <lineage>
        <taxon>Archaea</taxon>
        <taxon>Methanobacteriati</taxon>
        <taxon>Methanobacteriota</taxon>
        <taxon>Stenosarchaea group</taxon>
        <taxon>Methanomicrobia</taxon>
        <taxon>Methanosarcinales</taxon>
        <taxon>Methanosarcinaceae</taxon>
        <taxon>Methanosarcina</taxon>
    </lineage>
</organism>